<evidence type="ECO:0000313" key="3">
    <source>
        <dbReference type="EMBL" id="OIJ17959.1"/>
    </source>
</evidence>
<keyword evidence="1" id="KW-0812">Transmembrane</keyword>
<dbReference type="InterPro" id="IPR012338">
    <property type="entry name" value="Beta-lactam/transpept-like"/>
</dbReference>
<dbReference type="Pfam" id="PF00144">
    <property type="entry name" value="Beta-lactamase"/>
    <property type="match status" value="1"/>
</dbReference>
<feature type="transmembrane region" description="Helical" evidence="1">
    <location>
        <begin position="493"/>
        <end position="514"/>
    </location>
</feature>
<evidence type="ECO:0000313" key="4">
    <source>
        <dbReference type="Proteomes" id="UP000180057"/>
    </source>
</evidence>
<dbReference type="PANTHER" id="PTHR46825:SF9">
    <property type="entry name" value="BETA-LACTAMASE-RELATED DOMAIN-CONTAINING PROTEIN"/>
    <property type="match status" value="1"/>
</dbReference>
<keyword evidence="1" id="KW-1133">Transmembrane helix</keyword>
<comment type="caution">
    <text evidence="3">The sequence shown here is derived from an EMBL/GenBank/DDBJ whole genome shotgun (WGS) entry which is preliminary data.</text>
</comment>
<dbReference type="PANTHER" id="PTHR46825">
    <property type="entry name" value="D-ALANYL-D-ALANINE-CARBOXYPEPTIDASE/ENDOPEPTIDASE AMPH"/>
    <property type="match status" value="1"/>
</dbReference>
<evidence type="ECO:0000259" key="2">
    <source>
        <dbReference type="Pfam" id="PF00144"/>
    </source>
</evidence>
<proteinExistence type="predicted"/>
<dbReference type="InterPro" id="IPR001466">
    <property type="entry name" value="Beta-lactam-related"/>
</dbReference>
<dbReference type="EMBL" id="MLQS01000031">
    <property type="protein sequence ID" value="OIJ17959.1"/>
    <property type="molecule type" value="Genomic_DNA"/>
</dbReference>
<feature type="transmembrane region" description="Helical" evidence="1">
    <location>
        <begin position="560"/>
        <end position="581"/>
    </location>
</feature>
<sequence length="620" mass="70698">MGEKKRYRRAMLYFIFCLFFIFTGKVFAEEKQYESFIDGYFKRMMAEHNVPGAAMVMVKDGEILLSKSYGYANITNQTPVDTEETVFRVASIAKLLTSMGVLKLADEGTISLNDPANQYLTTIQLSDTYQQEITIEHLLTHTEGLEQSSIGGKTLDSNAIKKQAIFLQENIPNQISEPGKMITYGNHTMAILGTLIEDVTGMSYEEYMEKAILAPLGMDHSSFSQPLSPELLKKRVTEYRFRNGEFIELEGSYSHMVSAGGMHTTAEDLGRLLTLLLSEDSKLLSYETIQSMLTRQFSSHASLPGISYALLEEKANGISYFYRDGDSEGAKARVIVVPEENLGFVILVNSDSDELRDEFFDEFANNFFPDNHNSINRLPIEKPEQLSGTYYYVQYPRNDFTKMMVLFTGIKVEVLNGTTINVSPLGEEPFGKFDKPKTFVQVEPFLFLSEEGEHYLAFGENEQSEIEFLFSGAGYHGSYVKVKWYENPGIHKLLYIVFIVLFFIGVIYWIVKLVKHKTLKRTDHLIGIISTLNLLFLSLFFPAVFLVGMTPGLPAFTKGVNYFMIVVFTLPIASGIFSIVLIRTQVKNHSGKYTITSFFFIFLVFYYAYLYYWRVLGYWY</sequence>
<dbReference type="OrthoDB" id="846150at2"/>
<feature type="transmembrane region" description="Helical" evidence="1">
    <location>
        <begin position="526"/>
        <end position="548"/>
    </location>
</feature>
<dbReference type="SUPFAM" id="SSF56601">
    <property type="entry name" value="beta-lactamase/transpeptidase-like"/>
    <property type="match status" value="1"/>
</dbReference>
<organism evidence="3 4">
    <name type="scientific">Anaerobacillus alkalidiazotrophicus</name>
    <dbReference type="NCBI Taxonomy" id="472963"/>
    <lineage>
        <taxon>Bacteria</taxon>
        <taxon>Bacillati</taxon>
        <taxon>Bacillota</taxon>
        <taxon>Bacilli</taxon>
        <taxon>Bacillales</taxon>
        <taxon>Bacillaceae</taxon>
        <taxon>Anaerobacillus</taxon>
    </lineage>
</organism>
<feature type="transmembrane region" description="Helical" evidence="1">
    <location>
        <begin position="593"/>
        <end position="612"/>
    </location>
</feature>
<dbReference type="Proteomes" id="UP000180057">
    <property type="component" value="Unassembled WGS sequence"/>
</dbReference>
<dbReference type="STRING" id="472963.BKP45_20610"/>
<gene>
    <name evidence="3" type="ORF">BKP45_20610</name>
</gene>
<protein>
    <recommendedName>
        <fullName evidence="2">Beta-lactamase-related domain-containing protein</fullName>
    </recommendedName>
</protein>
<dbReference type="Gene3D" id="3.40.710.10">
    <property type="entry name" value="DD-peptidase/beta-lactamase superfamily"/>
    <property type="match status" value="1"/>
</dbReference>
<evidence type="ECO:0000256" key="1">
    <source>
        <dbReference type="SAM" id="Phobius"/>
    </source>
</evidence>
<keyword evidence="4" id="KW-1185">Reference proteome</keyword>
<dbReference type="RefSeq" id="WP_071391020.1">
    <property type="nucleotide sequence ID" value="NZ_MLQS01000031.1"/>
</dbReference>
<accession>A0A1S2LZU1</accession>
<feature type="domain" description="Beta-lactamase-related" evidence="2">
    <location>
        <begin position="38"/>
        <end position="353"/>
    </location>
</feature>
<reference evidence="3 4" key="1">
    <citation type="submission" date="2016-10" db="EMBL/GenBank/DDBJ databases">
        <title>Draft genome sequences of four alkaliphilic bacteria belonging to the Anaerobacillus genus.</title>
        <authorList>
            <person name="Bassil N.M."/>
            <person name="Lloyd J.R."/>
        </authorList>
    </citation>
    <scope>NUCLEOTIDE SEQUENCE [LARGE SCALE GENOMIC DNA]</scope>
    <source>
        <strain evidence="3 4">DSM 22531</strain>
    </source>
</reference>
<dbReference type="InterPro" id="IPR050491">
    <property type="entry name" value="AmpC-like"/>
</dbReference>
<dbReference type="AlphaFoldDB" id="A0A1S2LZU1"/>
<keyword evidence="1" id="KW-0472">Membrane</keyword>
<name>A0A1S2LZU1_9BACI</name>